<dbReference type="STRING" id="44252.DJ90_3381"/>
<dbReference type="SUPFAM" id="SSF54593">
    <property type="entry name" value="Glyoxalase/Bleomycin resistance protein/Dihydroxybiphenyl dioxygenase"/>
    <property type="match status" value="1"/>
</dbReference>
<dbReference type="GO" id="GO:0046872">
    <property type="term" value="F:metal ion binding"/>
    <property type="evidence" value="ECO:0007669"/>
    <property type="project" value="UniProtKB-KW"/>
</dbReference>
<proteinExistence type="predicted"/>
<gene>
    <name evidence="3" type="ORF">DJ90_3381</name>
    <name evidence="4" type="ORF">GNQ08_18410</name>
</gene>
<evidence type="ECO:0000313" key="5">
    <source>
        <dbReference type="Proteomes" id="UP000029278"/>
    </source>
</evidence>
<dbReference type="InterPro" id="IPR004360">
    <property type="entry name" value="Glyas_Fos-R_dOase_dom"/>
</dbReference>
<dbReference type="GO" id="GO:0051213">
    <property type="term" value="F:dioxygenase activity"/>
    <property type="evidence" value="ECO:0007669"/>
    <property type="project" value="UniProtKB-KW"/>
</dbReference>
<dbReference type="GeneID" id="77008803"/>
<dbReference type="PANTHER" id="PTHR43048">
    <property type="entry name" value="METHYLMALONYL-COA EPIMERASE"/>
    <property type="match status" value="1"/>
</dbReference>
<dbReference type="Proteomes" id="UP000442469">
    <property type="component" value="Unassembled WGS sequence"/>
</dbReference>
<organism evidence="3 5">
    <name type="scientific">Paenibacillus macerans</name>
    <name type="common">Bacillus macerans</name>
    <dbReference type="NCBI Taxonomy" id="44252"/>
    <lineage>
        <taxon>Bacteria</taxon>
        <taxon>Bacillati</taxon>
        <taxon>Bacillota</taxon>
        <taxon>Bacilli</taxon>
        <taxon>Bacillales</taxon>
        <taxon>Paenibacillaceae</taxon>
        <taxon>Paenibacillus</taxon>
    </lineage>
</organism>
<evidence type="ECO:0000313" key="4">
    <source>
        <dbReference type="EMBL" id="MUG24355.1"/>
    </source>
</evidence>
<reference evidence="3 5" key="1">
    <citation type="submission" date="2014-04" db="EMBL/GenBank/DDBJ databases">
        <authorList>
            <person name="Bishop-Lilly K.A."/>
            <person name="Broomall S.M."/>
            <person name="Chain P.S."/>
            <person name="Chertkov O."/>
            <person name="Coyne S.R."/>
            <person name="Daligault H.E."/>
            <person name="Davenport K.W."/>
            <person name="Erkkila T."/>
            <person name="Frey K.G."/>
            <person name="Gibbons H.S."/>
            <person name="Gu W."/>
            <person name="Jaissle J."/>
            <person name="Johnson S.L."/>
            <person name="Koroleva G.I."/>
            <person name="Ladner J.T."/>
            <person name="Lo C.-C."/>
            <person name="Minogue T.D."/>
            <person name="Munk C."/>
            <person name="Palacios G.F."/>
            <person name="Redden C.L."/>
            <person name="Rosenzweig C.N."/>
            <person name="Scholz M.B."/>
            <person name="Teshima H."/>
            <person name="Xu Y."/>
        </authorList>
    </citation>
    <scope>NUCLEOTIDE SEQUENCE [LARGE SCALE GENOMIC DNA]</scope>
    <source>
        <strain evidence="3 5">8244</strain>
    </source>
</reference>
<dbReference type="InterPro" id="IPR051785">
    <property type="entry name" value="MMCE/EMCE_epimerase"/>
</dbReference>
<dbReference type="InterPro" id="IPR029068">
    <property type="entry name" value="Glyas_Bleomycin-R_OHBP_Dase"/>
</dbReference>
<evidence type="ECO:0000313" key="6">
    <source>
        <dbReference type="Proteomes" id="UP000442469"/>
    </source>
</evidence>
<dbReference type="AlphaFoldDB" id="A0A090ZCH5"/>
<evidence type="ECO:0000259" key="2">
    <source>
        <dbReference type="PROSITE" id="PS51819"/>
    </source>
</evidence>
<dbReference type="PATRIC" id="fig|44252.3.peg.3511"/>
<dbReference type="CDD" id="cd06587">
    <property type="entry name" value="VOC"/>
    <property type="match status" value="1"/>
</dbReference>
<name>A0A090ZCH5_PAEMA</name>
<dbReference type="GO" id="GO:0004493">
    <property type="term" value="F:methylmalonyl-CoA epimerase activity"/>
    <property type="evidence" value="ECO:0007669"/>
    <property type="project" value="TreeGrafter"/>
</dbReference>
<keyword evidence="3" id="KW-0223">Dioxygenase</keyword>
<keyword evidence="5" id="KW-1185">Reference proteome</keyword>
<dbReference type="HOGENOM" id="CLU_046006_8_2_9"/>
<dbReference type="GO" id="GO:0046491">
    <property type="term" value="P:L-methylmalonyl-CoA metabolic process"/>
    <property type="evidence" value="ECO:0007669"/>
    <property type="project" value="TreeGrafter"/>
</dbReference>
<evidence type="ECO:0000313" key="3">
    <source>
        <dbReference type="EMBL" id="KFN08068.1"/>
    </source>
</evidence>
<protein>
    <submittedName>
        <fullName evidence="3">Glyoxalase/Bleomycin resistance /Dioxygenase superfamily protein</fullName>
    </submittedName>
    <submittedName>
        <fullName evidence="4">VOC family protein</fullName>
    </submittedName>
</protein>
<keyword evidence="1" id="KW-0479">Metal-binding</keyword>
<dbReference type="EMBL" id="WNZZ01000014">
    <property type="protein sequence ID" value="MUG24355.1"/>
    <property type="molecule type" value="Genomic_DNA"/>
</dbReference>
<dbReference type="Pfam" id="PF00903">
    <property type="entry name" value="Glyoxalase"/>
    <property type="match status" value="1"/>
</dbReference>
<dbReference type="InterPro" id="IPR037523">
    <property type="entry name" value="VOC_core"/>
</dbReference>
<feature type="domain" description="VOC" evidence="2">
    <location>
        <begin position="5"/>
        <end position="129"/>
    </location>
</feature>
<dbReference type="Proteomes" id="UP000029278">
    <property type="component" value="Unassembled WGS sequence"/>
</dbReference>
<keyword evidence="3" id="KW-0560">Oxidoreductase</keyword>
<dbReference type="Gene3D" id="3.10.180.10">
    <property type="entry name" value="2,3-Dihydroxybiphenyl 1,2-Dioxygenase, domain 1"/>
    <property type="match status" value="1"/>
</dbReference>
<evidence type="ECO:0000256" key="1">
    <source>
        <dbReference type="ARBA" id="ARBA00022723"/>
    </source>
</evidence>
<sequence>MGIRKIEHVGIRVSALEDSIEFYERVIGLKLLHTIGEVGDPLRLAFLSFPGQESVEVELVSLQGGEDLPGEGRVHHIAFTASEIEEEYARIAALGLSGLDGEIRSLPGGGGRFFFFNGPDGERIEFFQPAVTV</sequence>
<reference evidence="4 6" key="2">
    <citation type="submission" date="2019-11" db="EMBL/GenBank/DDBJ databases">
        <title>Draft genome sequences of five Paenibacillus species of dairy origin.</title>
        <authorList>
            <person name="Olajide A.M."/>
            <person name="Chen S."/>
            <person name="Lapointe G."/>
        </authorList>
    </citation>
    <scope>NUCLEOTIDE SEQUENCE [LARGE SCALE GENOMIC DNA]</scope>
    <source>
        <strain evidence="4 6">3CT49</strain>
    </source>
</reference>
<comment type="caution">
    <text evidence="3">The sequence shown here is derived from an EMBL/GenBank/DDBJ whole genome shotgun (WGS) entry which is preliminary data.</text>
</comment>
<dbReference type="RefSeq" id="WP_036624945.1">
    <property type="nucleotide sequence ID" value="NZ_BGML01000001.1"/>
</dbReference>
<dbReference type="EMBL" id="JMQA01000030">
    <property type="protein sequence ID" value="KFN08068.1"/>
    <property type="molecule type" value="Genomic_DNA"/>
</dbReference>
<dbReference type="PROSITE" id="PS51819">
    <property type="entry name" value="VOC"/>
    <property type="match status" value="1"/>
</dbReference>
<accession>A0A090ZCH5</accession>
<dbReference type="OrthoDB" id="371072at2"/>
<dbReference type="PANTHER" id="PTHR43048:SF3">
    <property type="entry name" value="METHYLMALONYL-COA EPIMERASE, MITOCHONDRIAL"/>
    <property type="match status" value="1"/>
</dbReference>